<organism evidence="4 5">
    <name type="scientific">Extibacter muris</name>
    <dbReference type="NCBI Taxonomy" id="1796622"/>
    <lineage>
        <taxon>Bacteria</taxon>
        <taxon>Bacillati</taxon>
        <taxon>Bacillota</taxon>
        <taxon>Clostridia</taxon>
        <taxon>Lachnospirales</taxon>
        <taxon>Lachnospiraceae</taxon>
        <taxon>Extibacter</taxon>
    </lineage>
</organism>
<keyword evidence="2" id="KW-1003">Cell membrane</keyword>
<feature type="transmembrane region" description="Helical" evidence="3">
    <location>
        <begin position="83"/>
        <end position="104"/>
    </location>
</feature>
<proteinExistence type="inferred from homology"/>
<protein>
    <recommendedName>
        <fullName evidence="2">Biotin transporter</fullName>
    </recommendedName>
</protein>
<feature type="transmembrane region" description="Helical" evidence="3">
    <location>
        <begin position="146"/>
        <end position="170"/>
    </location>
</feature>
<dbReference type="GO" id="GO:0015225">
    <property type="term" value="F:biotin transmembrane transporter activity"/>
    <property type="evidence" value="ECO:0007669"/>
    <property type="project" value="UniProtKB-UniRule"/>
</dbReference>
<keyword evidence="5" id="KW-1185">Reference proteome</keyword>
<feature type="transmembrane region" description="Helical" evidence="3">
    <location>
        <begin position="12"/>
        <end position="29"/>
    </location>
</feature>
<gene>
    <name evidence="4" type="ORF">E1963_11745</name>
</gene>
<evidence type="ECO:0000256" key="3">
    <source>
        <dbReference type="SAM" id="Phobius"/>
    </source>
</evidence>
<reference evidence="4 5" key="1">
    <citation type="journal article" date="2016" name="Nat. Microbiol.">
        <title>The Mouse Intestinal Bacterial Collection (miBC) provides host-specific insight into cultured diversity and functional potential of the gut microbiota.</title>
        <authorList>
            <person name="Lagkouvardos I."/>
            <person name="Pukall R."/>
            <person name="Abt B."/>
            <person name="Foesel B.U."/>
            <person name="Meier-Kolthoff J.P."/>
            <person name="Kumar N."/>
            <person name="Bresciani A."/>
            <person name="Martinez I."/>
            <person name="Just S."/>
            <person name="Ziegler C."/>
            <person name="Brugiroux S."/>
            <person name="Garzetti D."/>
            <person name="Wenning M."/>
            <person name="Bui T.P."/>
            <person name="Wang J."/>
            <person name="Hugenholtz F."/>
            <person name="Plugge C.M."/>
            <person name="Peterson D.A."/>
            <person name="Hornef M.W."/>
            <person name="Baines J.F."/>
            <person name="Smidt H."/>
            <person name="Walter J."/>
            <person name="Kristiansen K."/>
            <person name="Nielsen H.B."/>
            <person name="Haller D."/>
            <person name="Overmann J."/>
            <person name="Stecher B."/>
            <person name="Clavel T."/>
        </authorList>
    </citation>
    <scope>NUCLEOTIDE SEQUENCE [LARGE SCALE GENOMIC DNA]</scope>
    <source>
        <strain evidence="4 5">DSM 28560</strain>
    </source>
</reference>
<sequence>MNHSKISVQDICTIGLCTAVIAIMAQISIPMPAGVPMTMQTFAITLAAIILGAKKGAAAALIYVLLGAAGVPVLAGFTGGYQYLIGPTGGFLLSFPIMAYIIGFGAEKFRRVNMGFLTFLILGTAINYIGGIVMFCLVTGSSVWVGFTACVLPFIPTAILKAALATIIGLRIHRRLVSAACV</sequence>
<dbReference type="GO" id="GO:0005886">
    <property type="term" value="C:plasma membrane"/>
    <property type="evidence" value="ECO:0007669"/>
    <property type="project" value="UniProtKB-SubCell"/>
</dbReference>
<accession>A0A4V2WSF1</accession>
<comment type="subcellular location">
    <subcellularLocation>
        <location evidence="2">Cell membrane</location>
        <topology evidence="2">Multi-pass membrane protein</topology>
    </subcellularLocation>
</comment>
<keyword evidence="3" id="KW-0812">Transmembrane</keyword>
<keyword evidence="3" id="KW-1133">Transmembrane helix</keyword>
<evidence type="ECO:0000256" key="1">
    <source>
        <dbReference type="ARBA" id="ARBA00010692"/>
    </source>
</evidence>
<dbReference type="PIRSF" id="PIRSF016661">
    <property type="entry name" value="BioY"/>
    <property type="match status" value="1"/>
</dbReference>
<keyword evidence="2" id="KW-0813">Transport</keyword>
<feature type="transmembrane region" description="Helical" evidence="3">
    <location>
        <begin position="116"/>
        <end position="140"/>
    </location>
</feature>
<dbReference type="PANTHER" id="PTHR34295:SF1">
    <property type="entry name" value="BIOTIN TRANSPORTER BIOY"/>
    <property type="match status" value="1"/>
</dbReference>
<dbReference type="RefSeq" id="WP_132278187.1">
    <property type="nucleotide sequence ID" value="NZ_JAOBST010000070.1"/>
</dbReference>
<dbReference type="InterPro" id="IPR003784">
    <property type="entry name" value="BioY"/>
</dbReference>
<evidence type="ECO:0000256" key="2">
    <source>
        <dbReference type="PIRNR" id="PIRNR016661"/>
    </source>
</evidence>
<dbReference type="Proteomes" id="UP000295710">
    <property type="component" value="Unassembled WGS sequence"/>
</dbReference>
<dbReference type="AlphaFoldDB" id="A0A4V2WSF1"/>
<dbReference type="Gene3D" id="1.10.1760.20">
    <property type="match status" value="1"/>
</dbReference>
<comment type="caution">
    <text evidence="4">The sequence shown here is derived from an EMBL/GenBank/DDBJ whole genome shotgun (WGS) entry which is preliminary data.</text>
</comment>
<feature type="transmembrane region" description="Helical" evidence="3">
    <location>
        <begin position="35"/>
        <end position="53"/>
    </location>
</feature>
<evidence type="ECO:0000313" key="5">
    <source>
        <dbReference type="Proteomes" id="UP000295710"/>
    </source>
</evidence>
<name>A0A4V2WSF1_9FIRM</name>
<dbReference type="Pfam" id="PF02632">
    <property type="entry name" value="BioY"/>
    <property type="match status" value="1"/>
</dbReference>
<dbReference type="PANTHER" id="PTHR34295">
    <property type="entry name" value="BIOTIN TRANSPORTER BIOY"/>
    <property type="match status" value="1"/>
</dbReference>
<keyword evidence="2 3" id="KW-0472">Membrane</keyword>
<comment type="similarity">
    <text evidence="1 2">Belongs to the BioY family.</text>
</comment>
<dbReference type="EMBL" id="SMMX01000009">
    <property type="protein sequence ID" value="TDA21340.1"/>
    <property type="molecule type" value="Genomic_DNA"/>
</dbReference>
<evidence type="ECO:0000313" key="4">
    <source>
        <dbReference type="EMBL" id="TDA21340.1"/>
    </source>
</evidence>
<feature type="transmembrane region" description="Helical" evidence="3">
    <location>
        <begin position="60"/>
        <end position="77"/>
    </location>
</feature>